<reference evidence="1 2" key="1">
    <citation type="submission" date="2016-10" db="EMBL/GenBank/DDBJ databases">
        <authorList>
            <person name="de Groot N.N."/>
        </authorList>
    </citation>
    <scope>NUCLEOTIDE SEQUENCE [LARGE SCALE GENOMIC DNA]</scope>
    <source>
        <strain evidence="1 2">CGMCC 1.6502</strain>
    </source>
</reference>
<sequence>MPKHRTLLEGRNRVVTVARRLYETIEKKNRTSSNAKDFESSFDFCFGRYTFVATPSAEKLKNYRERMLFSLLRL</sequence>
<organism evidence="1 2">
    <name type="scientific">Sediminibacillus albus</name>
    <dbReference type="NCBI Taxonomy" id="407036"/>
    <lineage>
        <taxon>Bacteria</taxon>
        <taxon>Bacillati</taxon>
        <taxon>Bacillota</taxon>
        <taxon>Bacilli</taxon>
        <taxon>Bacillales</taxon>
        <taxon>Bacillaceae</taxon>
        <taxon>Sediminibacillus</taxon>
    </lineage>
</organism>
<dbReference type="Proteomes" id="UP000198694">
    <property type="component" value="Unassembled WGS sequence"/>
</dbReference>
<dbReference type="EMBL" id="FNFL01000002">
    <property type="protein sequence ID" value="SDK05940.1"/>
    <property type="molecule type" value="Genomic_DNA"/>
</dbReference>
<accession>A0A1G8YVC9</accession>
<gene>
    <name evidence="1" type="ORF">SAMN05216243_1811</name>
</gene>
<evidence type="ECO:0000313" key="2">
    <source>
        <dbReference type="Proteomes" id="UP000198694"/>
    </source>
</evidence>
<protein>
    <submittedName>
        <fullName evidence="1">Uncharacterized protein</fullName>
    </submittedName>
</protein>
<keyword evidence="2" id="KW-1185">Reference proteome</keyword>
<evidence type="ECO:0000313" key="1">
    <source>
        <dbReference type="EMBL" id="SDK05940.1"/>
    </source>
</evidence>
<proteinExistence type="predicted"/>
<dbReference type="AlphaFoldDB" id="A0A1G8YVC9"/>
<name>A0A1G8YVC9_9BACI</name>